<proteinExistence type="predicted"/>
<keyword evidence="2" id="KW-1185">Reference proteome</keyword>
<dbReference type="KEGG" id="vg:55608482"/>
<dbReference type="RefSeq" id="YP_009838250.1">
    <property type="nucleotide sequence ID" value="NC_048709.1"/>
</dbReference>
<dbReference type="EMBL" id="MH375644">
    <property type="protein sequence ID" value="AXC34404.1"/>
    <property type="molecule type" value="Genomic_DNA"/>
</dbReference>
<dbReference type="GeneID" id="55608482"/>
<name>A0A384ZRY4_9CAUD</name>
<dbReference type="Proteomes" id="UP000260311">
    <property type="component" value="Segment"/>
</dbReference>
<protein>
    <submittedName>
        <fullName evidence="1">Uncharacterized protein</fullName>
    </submittedName>
</protein>
<organism evidence="1 2">
    <name type="scientific">Vibrio phage YC</name>
    <dbReference type="NCBI Taxonomy" id="2267403"/>
    <lineage>
        <taxon>Viruses</taxon>
        <taxon>Duplodnaviria</taxon>
        <taxon>Heunggongvirae</taxon>
        <taxon>Uroviricota</taxon>
        <taxon>Caudoviricetes</taxon>
        <taxon>Pantevenvirales</taxon>
        <taxon>Ackermannviridae</taxon>
        <taxon>Campanilevirus</taxon>
        <taxon>Campanilevirus YC</taxon>
    </lineage>
</organism>
<sequence length="85" mass="9880">MVKVKKDSELPYTVGTYDWLLQCEIQHGKEQKAKELRGYLREAKFTLLRAERLGHLREYPARLEHYQSIATSIIVISKFIVGLSS</sequence>
<evidence type="ECO:0000313" key="2">
    <source>
        <dbReference type="Proteomes" id="UP000260311"/>
    </source>
</evidence>
<accession>A0A384ZRY4</accession>
<reference evidence="1 2" key="1">
    <citation type="submission" date="2018-05" db="EMBL/GenBank/DDBJ databases">
        <title>The genome of Vibrio coralliilyticus phage YC.</title>
        <authorList>
            <person name="Benler S."/>
        </authorList>
    </citation>
    <scope>NUCLEOTIDE SEQUENCE [LARGE SCALE GENOMIC DNA]</scope>
</reference>
<evidence type="ECO:0000313" key="1">
    <source>
        <dbReference type="EMBL" id="AXC34404.1"/>
    </source>
</evidence>